<dbReference type="PROSITE" id="PS51421">
    <property type="entry name" value="RAS"/>
    <property type="match status" value="1"/>
</dbReference>
<dbReference type="EMBL" id="MU866141">
    <property type="protein sequence ID" value="KAK4178362.1"/>
    <property type="molecule type" value="Genomic_DNA"/>
</dbReference>
<feature type="region of interest" description="Disordered" evidence="3">
    <location>
        <begin position="21"/>
        <end position="70"/>
    </location>
</feature>
<reference evidence="4" key="2">
    <citation type="submission" date="2023-05" db="EMBL/GenBank/DDBJ databases">
        <authorList>
            <consortium name="Lawrence Berkeley National Laboratory"/>
            <person name="Steindorff A."/>
            <person name="Hensen N."/>
            <person name="Bonometti L."/>
            <person name="Westerberg I."/>
            <person name="Brannstrom I.O."/>
            <person name="Guillou S."/>
            <person name="Cros-Aarteil S."/>
            <person name="Calhoun S."/>
            <person name="Haridas S."/>
            <person name="Kuo A."/>
            <person name="Mondo S."/>
            <person name="Pangilinan J."/>
            <person name="Riley R."/>
            <person name="Labutti K."/>
            <person name="Andreopoulos B."/>
            <person name="Lipzen A."/>
            <person name="Chen C."/>
            <person name="Yanf M."/>
            <person name="Daum C."/>
            <person name="Ng V."/>
            <person name="Clum A."/>
            <person name="Ohm R."/>
            <person name="Martin F."/>
            <person name="Silar P."/>
            <person name="Natvig D."/>
            <person name="Lalanne C."/>
            <person name="Gautier V."/>
            <person name="Ament-Velasquez S.L."/>
            <person name="Kruys A."/>
            <person name="Hutchinson M.I."/>
            <person name="Powell A.J."/>
            <person name="Barry K."/>
            <person name="Miller A.N."/>
            <person name="Grigoriev I.V."/>
            <person name="Debuchy R."/>
            <person name="Gladieux P."/>
            <person name="Thoren M.H."/>
            <person name="Johannesson H."/>
        </authorList>
    </citation>
    <scope>NUCLEOTIDE SEQUENCE</scope>
    <source>
        <strain evidence="4">CBS 892.96</strain>
    </source>
</reference>
<keyword evidence="4" id="KW-0378">Hydrolase</keyword>
<feature type="compositionally biased region" description="Gly residues" evidence="3">
    <location>
        <begin position="311"/>
        <end position="323"/>
    </location>
</feature>
<organism evidence="4 5">
    <name type="scientific">Triangularia setosa</name>
    <dbReference type="NCBI Taxonomy" id="2587417"/>
    <lineage>
        <taxon>Eukaryota</taxon>
        <taxon>Fungi</taxon>
        <taxon>Dikarya</taxon>
        <taxon>Ascomycota</taxon>
        <taxon>Pezizomycotina</taxon>
        <taxon>Sordariomycetes</taxon>
        <taxon>Sordariomycetidae</taxon>
        <taxon>Sordariales</taxon>
        <taxon>Podosporaceae</taxon>
        <taxon>Triangularia</taxon>
    </lineage>
</organism>
<dbReference type="SUPFAM" id="SSF52540">
    <property type="entry name" value="P-loop containing nucleoside triphosphate hydrolases"/>
    <property type="match status" value="1"/>
</dbReference>
<dbReference type="SMART" id="SM00173">
    <property type="entry name" value="RAS"/>
    <property type="match status" value="1"/>
</dbReference>
<dbReference type="PRINTS" id="PR00449">
    <property type="entry name" value="RASTRNSFRMNG"/>
</dbReference>
<dbReference type="InterPro" id="IPR027417">
    <property type="entry name" value="P-loop_NTPase"/>
</dbReference>
<accession>A0AAN6WD41</accession>
<dbReference type="GO" id="GO:0016020">
    <property type="term" value="C:membrane"/>
    <property type="evidence" value="ECO:0007669"/>
    <property type="project" value="InterPro"/>
</dbReference>
<evidence type="ECO:0000256" key="1">
    <source>
        <dbReference type="ARBA" id="ARBA00022741"/>
    </source>
</evidence>
<protein>
    <submittedName>
        <fullName evidence="4">P-loop containing nucleoside triphosphate hydrolase protein</fullName>
    </submittedName>
</protein>
<dbReference type="AlphaFoldDB" id="A0AAN6WD41"/>
<keyword evidence="2" id="KW-0342">GTP-binding</keyword>
<dbReference type="InterPro" id="IPR001806">
    <property type="entry name" value="Small_GTPase"/>
</dbReference>
<sequence length="342" mass="37229">MVVSFVWTPEEASYLKAVLRWQDAPSSDDDNNARPRQPRRRPPPPPQNGQTSHHHNNKQSQPNEKDEPPAGEFRVLVLGAKGAGKSSILTRVCFFLFFPFSQNTFLSQPRAQPTITPGAGESHSCRHPVFLPLPNNNNNNSGQKGPRRYIIDALEFPSNQLSSNPLLEQALAITEAAVIVYDVTNGDSFRLARGVGEFVSEHFNPSSPSAGNNNNSRRVYPVILVANKSDSTERQLTAEEGRQAAEQLSAGGVKVMEASAKSGEGVQGVFEAVGGEILRAKGAMNATREKEMAGGYEKAMAKGVEVARQGGAEGGKGNRGKGGLLRRMFRRQGKRQQQKKSR</sequence>
<name>A0AAN6WD41_9PEZI</name>
<dbReference type="Proteomes" id="UP001302321">
    <property type="component" value="Unassembled WGS sequence"/>
</dbReference>
<evidence type="ECO:0000313" key="5">
    <source>
        <dbReference type="Proteomes" id="UP001302321"/>
    </source>
</evidence>
<dbReference type="GO" id="GO:0005525">
    <property type="term" value="F:GTP binding"/>
    <property type="evidence" value="ECO:0007669"/>
    <property type="project" value="UniProtKB-KW"/>
</dbReference>
<dbReference type="InterPro" id="IPR020849">
    <property type="entry name" value="Small_GTPase_Ras-type"/>
</dbReference>
<gene>
    <name evidence="4" type="ORF">QBC36DRAFT_368619</name>
</gene>
<keyword evidence="5" id="KW-1185">Reference proteome</keyword>
<dbReference type="PANTHER" id="PTHR24070">
    <property type="entry name" value="RAS, DI-RAS, AND RHEB FAMILY MEMBERS OF SMALL GTPASE SUPERFAMILY"/>
    <property type="match status" value="1"/>
</dbReference>
<dbReference type="GO" id="GO:0003924">
    <property type="term" value="F:GTPase activity"/>
    <property type="evidence" value="ECO:0007669"/>
    <property type="project" value="InterPro"/>
</dbReference>
<dbReference type="Gene3D" id="3.40.50.300">
    <property type="entry name" value="P-loop containing nucleotide triphosphate hydrolases"/>
    <property type="match status" value="1"/>
</dbReference>
<dbReference type="GO" id="GO:0007165">
    <property type="term" value="P:signal transduction"/>
    <property type="evidence" value="ECO:0007669"/>
    <property type="project" value="InterPro"/>
</dbReference>
<evidence type="ECO:0000256" key="3">
    <source>
        <dbReference type="SAM" id="MobiDB-lite"/>
    </source>
</evidence>
<evidence type="ECO:0000256" key="2">
    <source>
        <dbReference type="ARBA" id="ARBA00023134"/>
    </source>
</evidence>
<dbReference type="PROSITE" id="PS51419">
    <property type="entry name" value="RAB"/>
    <property type="match status" value="1"/>
</dbReference>
<dbReference type="SMART" id="SM00175">
    <property type="entry name" value="RAB"/>
    <property type="match status" value="1"/>
</dbReference>
<proteinExistence type="predicted"/>
<keyword evidence="1" id="KW-0547">Nucleotide-binding</keyword>
<feature type="compositionally biased region" description="Basic residues" evidence="3">
    <location>
        <begin position="327"/>
        <end position="342"/>
    </location>
</feature>
<reference evidence="4" key="1">
    <citation type="journal article" date="2023" name="Mol. Phylogenet. Evol.">
        <title>Genome-scale phylogeny and comparative genomics of the fungal order Sordariales.</title>
        <authorList>
            <person name="Hensen N."/>
            <person name="Bonometti L."/>
            <person name="Westerberg I."/>
            <person name="Brannstrom I.O."/>
            <person name="Guillou S."/>
            <person name="Cros-Aarteil S."/>
            <person name="Calhoun S."/>
            <person name="Haridas S."/>
            <person name="Kuo A."/>
            <person name="Mondo S."/>
            <person name="Pangilinan J."/>
            <person name="Riley R."/>
            <person name="LaButti K."/>
            <person name="Andreopoulos B."/>
            <person name="Lipzen A."/>
            <person name="Chen C."/>
            <person name="Yan M."/>
            <person name="Daum C."/>
            <person name="Ng V."/>
            <person name="Clum A."/>
            <person name="Steindorff A."/>
            <person name="Ohm R.A."/>
            <person name="Martin F."/>
            <person name="Silar P."/>
            <person name="Natvig D.O."/>
            <person name="Lalanne C."/>
            <person name="Gautier V."/>
            <person name="Ament-Velasquez S.L."/>
            <person name="Kruys A."/>
            <person name="Hutchinson M.I."/>
            <person name="Powell A.J."/>
            <person name="Barry K."/>
            <person name="Miller A.N."/>
            <person name="Grigoriev I.V."/>
            <person name="Debuchy R."/>
            <person name="Gladieux P."/>
            <person name="Hiltunen Thoren M."/>
            <person name="Johannesson H."/>
        </authorList>
    </citation>
    <scope>NUCLEOTIDE SEQUENCE</scope>
    <source>
        <strain evidence="4">CBS 892.96</strain>
    </source>
</reference>
<evidence type="ECO:0000313" key="4">
    <source>
        <dbReference type="EMBL" id="KAK4178362.1"/>
    </source>
</evidence>
<feature type="region of interest" description="Disordered" evidence="3">
    <location>
        <begin position="307"/>
        <end position="342"/>
    </location>
</feature>
<dbReference type="Pfam" id="PF00071">
    <property type="entry name" value="Ras"/>
    <property type="match status" value="1"/>
</dbReference>
<comment type="caution">
    <text evidence="4">The sequence shown here is derived from an EMBL/GenBank/DDBJ whole genome shotgun (WGS) entry which is preliminary data.</text>
</comment>